<feature type="region of interest" description="Disordered" evidence="2">
    <location>
        <begin position="106"/>
        <end position="158"/>
    </location>
</feature>
<feature type="coiled-coil region" evidence="1">
    <location>
        <begin position="662"/>
        <end position="700"/>
    </location>
</feature>
<dbReference type="AlphaFoldDB" id="A0A2H0X8R5"/>
<evidence type="ECO:0000313" key="4">
    <source>
        <dbReference type="Proteomes" id="UP000231414"/>
    </source>
</evidence>
<protein>
    <submittedName>
        <fullName evidence="3">Uncharacterized protein</fullName>
    </submittedName>
</protein>
<evidence type="ECO:0000313" key="3">
    <source>
        <dbReference type="EMBL" id="PIS20579.1"/>
    </source>
</evidence>
<evidence type="ECO:0000256" key="1">
    <source>
        <dbReference type="SAM" id="Coils"/>
    </source>
</evidence>
<proteinExistence type="predicted"/>
<reference evidence="4" key="1">
    <citation type="submission" date="2017-09" db="EMBL/GenBank/DDBJ databases">
        <title>Depth-based differentiation of microbial function through sediment-hosted aquifers and enrichment of novel symbionts in the deep terrestrial subsurface.</title>
        <authorList>
            <person name="Probst A.J."/>
            <person name="Ladd B."/>
            <person name="Jarett J.K."/>
            <person name="Geller-Mcgrath D.E."/>
            <person name="Sieber C.M.K."/>
            <person name="Emerson J.B."/>
            <person name="Anantharaman K."/>
            <person name="Thomas B.C."/>
            <person name="Malmstrom R."/>
            <person name="Stieglmeier M."/>
            <person name="Klingl A."/>
            <person name="Woyke T."/>
            <person name="Ryan C.M."/>
            <person name="Banfield J.F."/>
        </authorList>
    </citation>
    <scope>NUCLEOTIDE SEQUENCE [LARGE SCALE GENOMIC DNA]</scope>
</reference>
<feature type="region of interest" description="Disordered" evidence="2">
    <location>
        <begin position="1"/>
        <end position="24"/>
    </location>
</feature>
<dbReference type="Proteomes" id="UP000231414">
    <property type="component" value="Unassembled WGS sequence"/>
</dbReference>
<keyword evidence="1" id="KW-0175">Coiled coil</keyword>
<evidence type="ECO:0000256" key="2">
    <source>
        <dbReference type="SAM" id="MobiDB-lite"/>
    </source>
</evidence>
<name>A0A2H0X8R5_UNCKA</name>
<organism evidence="3 4">
    <name type="scientific">candidate division WWE3 bacterium CG08_land_8_20_14_0_20_43_13</name>
    <dbReference type="NCBI Taxonomy" id="1975087"/>
    <lineage>
        <taxon>Bacteria</taxon>
        <taxon>Katanobacteria</taxon>
    </lineage>
</organism>
<sequence length="933" mass="104134">MKAEYYPVDSDENPFNFSGGDSKKPLKPVEIEGVFKVVEKEPPKQPEPEMTLGEKIAQAEERFRSASDRLKEVQATPARLRAKGLLGAEAALDAASHELSDLRYQSAVSDQKTELGGRAEESAPADQIAGQKVEEPTPSSAGPKTVAEPIPVVEAPGSPKMNIAVPVVEASVAALDKEPAGGQAQRDPFVAAHDAWLDYDNADSDPNATYDEVKRLLAKWQKLEKAAERAEEKDVGKLEPAKAAVSTAPSSAQEVVVESPAVVDSYQPPDKETIFTNRSRAYRLRGEMLEKIWGNVETEGKHVENLKKWQHIFDLDALDENTVMRRLVAQSKANGQDLSAFLRHTQKNFNEAIDKHTAFSADASLAADTLGNSLRHFGEQLRAGGLDWERLLEDAEKEEDGKLARAYHVMGGQGSWRSGRVSRAKIGRVNEVFEGVLNQEQWAQPLSSELVSPQQSELFSKISTKVLAWSNSRGEKTSYEDARLFADFVRVIERNGHGSVEDLLSKSYQSKLDATKAEDERRTQVGEEEYQKLSKVEKKERQEKARLNAAARLFTGADLDHRQINLTNPQFVKMEAVFEGIRGNAPWARPLVDRLDTDDKRDKCHELSLINQSYKAGPARVKQLLDADAMRMADFLDSIKTSPGENVVELFDQVYQSRLDFVRQARSEAEQKEHQLARVEEAARKAEKQAEKDARNERRRIGNFRQLKEYTSGHGPVPEEIELARNYADLLYDSYFNNRVVSVIDSETKDSITNWHKAQKKIPLFNSMVGTIRNISRSRSAEGANAHTEAVVAGIPEKYLIRRNVLEPLLNGEQSTTLIATKLKRHPRAALALVRQENAPPLTEADWANVPGWAEGIKAESEKRMSAEDAAFAATMLMLGLKGYQIYAANMREVVNSNLSSTLSNAGRRGFTCRRFHTREDLIDYVNGVPIRR</sequence>
<gene>
    <name evidence="3" type="ORF">COT52_03070</name>
</gene>
<comment type="caution">
    <text evidence="3">The sequence shown here is derived from an EMBL/GenBank/DDBJ whole genome shotgun (WGS) entry which is preliminary data.</text>
</comment>
<dbReference type="EMBL" id="PEYW01000045">
    <property type="protein sequence ID" value="PIS20579.1"/>
    <property type="molecule type" value="Genomic_DNA"/>
</dbReference>
<feature type="compositionally biased region" description="Basic and acidic residues" evidence="2">
    <location>
        <begin position="111"/>
        <end position="121"/>
    </location>
</feature>
<accession>A0A2H0X8R5</accession>